<dbReference type="GO" id="GO:0016407">
    <property type="term" value="F:acetyltransferase activity"/>
    <property type="evidence" value="ECO:0007669"/>
    <property type="project" value="InterPro"/>
</dbReference>
<dbReference type="Gene3D" id="3.30.2140.10">
    <property type="entry name" value="Arylamine N-acetyltransferase"/>
    <property type="match status" value="1"/>
</dbReference>
<dbReference type="AlphaFoldDB" id="A0A1U9Y7S1"/>
<reference evidence="3" key="2">
    <citation type="submission" date="2021-04" db="EMBL/GenBank/DDBJ databases">
        <title>Genomic sequence of Actinosynnema pretiosum subsp. pretiosum ATCC 31280 (C-14919).</title>
        <authorList>
            <person name="Bai L."/>
            <person name="Wang X."/>
            <person name="Xiao Y."/>
        </authorList>
    </citation>
    <scope>NUCLEOTIDE SEQUENCE</scope>
    <source>
        <strain evidence="3">ATCC 31280</strain>
    </source>
</reference>
<protein>
    <submittedName>
        <fullName evidence="2 3">N-acetyltransferase</fullName>
    </submittedName>
</protein>
<sequence>MYDTDTYLARLGVVATRPDRAALTALHRAHLRALHYDNTAAAAQGGPVPDNLADLDVDATFDRLVTAGRGGICFELNLLFHRLLTDLGYTTTVLSAGVADEEGGFSPDLAHRFTAVHLDGEVLLADVGFAGPSYLDPIRLAPDEQVQHGCAFRVVERDGRHLVLRRSRTTDWRPLYEFATTPRTLSDWDGFTPRLRRYLDRAVIAGTTLLCRAVDDGHRALVGKRHLVVRDGHETVTTLLDPAEHARVSAEIRTGVCAG</sequence>
<comment type="similarity">
    <text evidence="1">Belongs to the arylamine N-acetyltransferase family.</text>
</comment>
<dbReference type="SMR" id="A0A1U9Y7S1"/>
<dbReference type="EMBL" id="KY489977">
    <property type="protein sequence ID" value="AQZ37096.1"/>
    <property type="molecule type" value="Genomic_DNA"/>
</dbReference>
<evidence type="ECO:0000313" key="3">
    <source>
        <dbReference type="EMBL" id="QUF05287.1"/>
    </source>
</evidence>
<dbReference type="InterPro" id="IPR038765">
    <property type="entry name" value="Papain-like_cys_pep_sf"/>
</dbReference>
<dbReference type="PANTHER" id="PTHR11786">
    <property type="entry name" value="N-HYDROXYARYLAMINE O-ACETYLTRANSFERASE"/>
    <property type="match status" value="1"/>
</dbReference>
<dbReference type="SUPFAM" id="SSF54001">
    <property type="entry name" value="Cysteine proteinases"/>
    <property type="match status" value="1"/>
</dbReference>
<dbReference type="Gene3D" id="2.40.128.150">
    <property type="entry name" value="Cysteine proteinases"/>
    <property type="match status" value="1"/>
</dbReference>
<accession>A0A1U9Y7S1</accession>
<dbReference type="PANTHER" id="PTHR11786:SF0">
    <property type="entry name" value="ARYLAMINE N-ACETYLTRANSFERASE 4-RELATED"/>
    <property type="match status" value="1"/>
</dbReference>
<evidence type="ECO:0000313" key="2">
    <source>
        <dbReference type="EMBL" id="AQZ37096.1"/>
    </source>
</evidence>
<gene>
    <name evidence="3" type="ORF">KCV87_04055</name>
</gene>
<proteinExistence type="inferred from homology"/>
<dbReference type="InterPro" id="IPR001447">
    <property type="entry name" value="Arylamine_N-AcTrfase"/>
</dbReference>
<reference evidence="2" key="1">
    <citation type="submission" date="2017-01" db="EMBL/GenBank/DDBJ databases">
        <title>Optimization of ansamitocin biosynthetic pathway.</title>
        <authorList>
            <person name="Ning X."/>
            <person name="Bai L."/>
        </authorList>
    </citation>
    <scope>NUCLEOTIDE SEQUENCE</scope>
    <source>
        <strain evidence="2">ATCC 31280</strain>
    </source>
</reference>
<dbReference type="EMBL" id="CP073249">
    <property type="protein sequence ID" value="QUF05287.1"/>
    <property type="molecule type" value="Genomic_DNA"/>
</dbReference>
<evidence type="ECO:0000256" key="1">
    <source>
        <dbReference type="ARBA" id="ARBA00006547"/>
    </source>
</evidence>
<keyword evidence="2" id="KW-0808">Transferase</keyword>
<name>A0A1U9Y7S1_9PSEU</name>
<organism evidence="2">
    <name type="scientific">Actinosynnema pretiosum subsp. pretiosum</name>
    <dbReference type="NCBI Taxonomy" id="103721"/>
    <lineage>
        <taxon>Bacteria</taxon>
        <taxon>Bacillati</taxon>
        <taxon>Actinomycetota</taxon>
        <taxon>Actinomycetes</taxon>
        <taxon>Pseudonocardiales</taxon>
        <taxon>Pseudonocardiaceae</taxon>
        <taxon>Actinosynnema</taxon>
    </lineage>
</organism>
<dbReference type="Pfam" id="PF00797">
    <property type="entry name" value="Acetyltransf_2"/>
    <property type="match status" value="1"/>
</dbReference>
<dbReference type="Proteomes" id="UP000677152">
    <property type="component" value="Chromosome"/>
</dbReference>